<evidence type="ECO:0000256" key="2">
    <source>
        <dbReference type="ARBA" id="ARBA00011738"/>
    </source>
</evidence>
<dbReference type="STRING" id="1286106.MPL1_06677"/>
<gene>
    <name evidence="8" type="primary">tadA</name>
    <name evidence="10" type="ORF">MPL1_06677</name>
</gene>
<sequence>MQQALRLARQAESEGEVPVGAVIVLDDTIIGEGWNRPIKSADATAHAEIQALRMACTKVNNYRIPGATMYVTLEPCLMCAGALIHARLQTLVYGADEPKTGAAGSNIDAFQLANLNHRVKVEGGILAEECSLLLKQFFKSRR</sequence>
<dbReference type="NCBIfam" id="NF008113">
    <property type="entry name" value="PRK10860.1"/>
    <property type="match status" value="1"/>
</dbReference>
<evidence type="ECO:0000256" key="6">
    <source>
        <dbReference type="ARBA" id="ARBA00022833"/>
    </source>
</evidence>
<dbReference type="InterPro" id="IPR016192">
    <property type="entry name" value="APOBEC/CMP_deaminase_Zn-bd"/>
</dbReference>
<reference evidence="10 11" key="1">
    <citation type="journal article" date="2013" name="Genome Announc.">
        <title>Draft Genome Sequence of Methylophaga lonarensis MPLT, a Haloalkaliphilic (Non-Methane-Utilizing) Methylotroph.</title>
        <authorList>
            <person name="Shetty S.A."/>
            <person name="Marathe N.P."/>
            <person name="Munot H."/>
            <person name="Antony C.P."/>
            <person name="Dhotre D.P."/>
            <person name="Murrell J.C."/>
            <person name="Shouche Y.S."/>
        </authorList>
    </citation>
    <scope>NUCLEOTIDE SEQUENCE [LARGE SCALE GENOMIC DNA]</scope>
    <source>
        <strain evidence="10 11">MPL</strain>
    </source>
</reference>
<dbReference type="eggNOG" id="COG0590">
    <property type="taxonomic scope" value="Bacteria"/>
</dbReference>
<organism evidence="10 11">
    <name type="scientific">Methylophaga lonarensis MPL</name>
    <dbReference type="NCBI Taxonomy" id="1286106"/>
    <lineage>
        <taxon>Bacteria</taxon>
        <taxon>Pseudomonadati</taxon>
        <taxon>Pseudomonadota</taxon>
        <taxon>Gammaproteobacteria</taxon>
        <taxon>Thiotrichales</taxon>
        <taxon>Piscirickettsiaceae</taxon>
        <taxon>Methylophaga</taxon>
    </lineage>
</organism>
<keyword evidence="5 8" id="KW-0378">Hydrolase</keyword>
<dbReference type="GO" id="GO:0052717">
    <property type="term" value="F:tRNA-specific adenosine-34 deaminase activity"/>
    <property type="evidence" value="ECO:0007669"/>
    <property type="project" value="UniProtKB-UniRule"/>
</dbReference>
<comment type="cofactor">
    <cofactor evidence="8">
        <name>Zn(2+)</name>
        <dbReference type="ChEBI" id="CHEBI:29105"/>
    </cofactor>
    <text evidence="8">Binds 1 zinc ion per subunit.</text>
</comment>
<dbReference type="PANTHER" id="PTHR11079:SF202">
    <property type="entry name" value="TRNA-SPECIFIC ADENOSINE DEAMINASE"/>
    <property type="match status" value="1"/>
</dbReference>
<feature type="domain" description="CMP/dCMP-type deaminase" evidence="9">
    <location>
        <begin position="1"/>
        <end position="106"/>
    </location>
</feature>
<proteinExistence type="inferred from homology"/>
<dbReference type="FunFam" id="3.40.140.10:FF:000005">
    <property type="entry name" value="tRNA-specific adenosine deaminase"/>
    <property type="match status" value="1"/>
</dbReference>
<feature type="binding site" evidence="8">
    <location>
        <position position="79"/>
    </location>
    <ligand>
        <name>Zn(2+)</name>
        <dbReference type="ChEBI" id="CHEBI:29105"/>
        <note>catalytic</note>
    </ligand>
</feature>
<name>M7P0Z8_9GAMM</name>
<comment type="function">
    <text evidence="8">Catalyzes the deamination of adenosine to inosine at the wobble position 34 of tRNA(Arg2).</text>
</comment>
<dbReference type="GO" id="GO:0002100">
    <property type="term" value="P:tRNA wobble adenosine to inosine editing"/>
    <property type="evidence" value="ECO:0007669"/>
    <property type="project" value="UniProtKB-UniRule"/>
</dbReference>
<evidence type="ECO:0000256" key="1">
    <source>
        <dbReference type="ARBA" id="ARBA00010669"/>
    </source>
</evidence>
<dbReference type="InterPro" id="IPR028883">
    <property type="entry name" value="tRNA_aden_deaminase"/>
</dbReference>
<dbReference type="InterPro" id="IPR016193">
    <property type="entry name" value="Cytidine_deaminase-like"/>
</dbReference>
<feature type="binding site" evidence="8">
    <location>
        <position position="46"/>
    </location>
    <ligand>
        <name>Zn(2+)</name>
        <dbReference type="ChEBI" id="CHEBI:29105"/>
        <note>catalytic</note>
    </ligand>
</feature>
<keyword evidence="3 8" id="KW-0819">tRNA processing</keyword>
<keyword evidence="11" id="KW-1185">Reference proteome</keyword>
<protein>
    <recommendedName>
        <fullName evidence="8">tRNA-specific adenosine deaminase</fullName>
        <ecNumber evidence="8">3.5.4.33</ecNumber>
    </recommendedName>
</protein>
<dbReference type="InterPro" id="IPR002125">
    <property type="entry name" value="CMP_dCMP_dom"/>
</dbReference>
<evidence type="ECO:0000256" key="3">
    <source>
        <dbReference type="ARBA" id="ARBA00022694"/>
    </source>
</evidence>
<evidence type="ECO:0000313" key="10">
    <source>
        <dbReference type="EMBL" id="EMR13166.1"/>
    </source>
</evidence>
<dbReference type="PROSITE" id="PS00903">
    <property type="entry name" value="CYT_DCMP_DEAMINASES_1"/>
    <property type="match status" value="1"/>
</dbReference>
<dbReference type="Pfam" id="PF14437">
    <property type="entry name" value="MafB19-deam"/>
    <property type="match status" value="1"/>
</dbReference>
<dbReference type="SUPFAM" id="SSF53927">
    <property type="entry name" value="Cytidine deaminase-like"/>
    <property type="match status" value="1"/>
</dbReference>
<comment type="similarity">
    <text evidence="1">Belongs to the cytidine and deoxycytidylate deaminase family. ADAT2 subfamily.</text>
</comment>
<dbReference type="InterPro" id="IPR058535">
    <property type="entry name" value="MafB19-deam"/>
</dbReference>
<dbReference type="Proteomes" id="UP000012019">
    <property type="component" value="Unassembled WGS sequence"/>
</dbReference>
<comment type="subunit">
    <text evidence="2 8">Homodimer.</text>
</comment>
<evidence type="ECO:0000313" key="11">
    <source>
        <dbReference type="Proteomes" id="UP000012019"/>
    </source>
</evidence>
<evidence type="ECO:0000256" key="7">
    <source>
        <dbReference type="ARBA" id="ARBA00048045"/>
    </source>
</evidence>
<evidence type="ECO:0000256" key="5">
    <source>
        <dbReference type="ARBA" id="ARBA00022801"/>
    </source>
</evidence>
<comment type="caution">
    <text evidence="10">The sequence shown here is derived from an EMBL/GenBank/DDBJ whole genome shotgun (WGS) entry which is preliminary data.</text>
</comment>
<dbReference type="PROSITE" id="PS51747">
    <property type="entry name" value="CYT_DCMP_DEAMINASES_2"/>
    <property type="match status" value="1"/>
</dbReference>
<dbReference type="Gene3D" id="3.40.140.10">
    <property type="entry name" value="Cytidine Deaminase, domain 2"/>
    <property type="match status" value="1"/>
</dbReference>
<feature type="binding site" evidence="8">
    <location>
        <position position="76"/>
    </location>
    <ligand>
        <name>Zn(2+)</name>
        <dbReference type="ChEBI" id="CHEBI:29105"/>
        <note>catalytic</note>
    </ligand>
</feature>
<dbReference type="HAMAP" id="MF_00972">
    <property type="entry name" value="tRNA_aden_deaminase"/>
    <property type="match status" value="1"/>
</dbReference>
<dbReference type="PATRIC" id="fig|1286106.3.peg.1341"/>
<dbReference type="EC" id="3.5.4.33" evidence="8"/>
<keyword evidence="4 8" id="KW-0479">Metal-binding</keyword>
<dbReference type="PANTHER" id="PTHR11079">
    <property type="entry name" value="CYTOSINE DEAMINASE FAMILY MEMBER"/>
    <property type="match status" value="1"/>
</dbReference>
<dbReference type="CDD" id="cd01285">
    <property type="entry name" value="nucleoside_deaminase"/>
    <property type="match status" value="1"/>
</dbReference>
<accession>M7P0Z8</accession>
<feature type="active site" description="Proton donor" evidence="8">
    <location>
        <position position="48"/>
    </location>
</feature>
<comment type="catalytic activity">
    <reaction evidence="7 8">
        <text>adenosine(34) in tRNA + H2O + H(+) = inosine(34) in tRNA + NH4(+)</text>
        <dbReference type="Rhea" id="RHEA:43168"/>
        <dbReference type="Rhea" id="RHEA-COMP:10373"/>
        <dbReference type="Rhea" id="RHEA-COMP:10374"/>
        <dbReference type="ChEBI" id="CHEBI:15377"/>
        <dbReference type="ChEBI" id="CHEBI:15378"/>
        <dbReference type="ChEBI" id="CHEBI:28938"/>
        <dbReference type="ChEBI" id="CHEBI:74411"/>
        <dbReference type="ChEBI" id="CHEBI:82852"/>
        <dbReference type="EC" id="3.5.4.33"/>
    </reaction>
</comment>
<dbReference type="AlphaFoldDB" id="M7P0Z8"/>
<evidence type="ECO:0000256" key="8">
    <source>
        <dbReference type="HAMAP-Rule" id="MF_00972"/>
    </source>
</evidence>
<evidence type="ECO:0000256" key="4">
    <source>
        <dbReference type="ARBA" id="ARBA00022723"/>
    </source>
</evidence>
<evidence type="ECO:0000259" key="9">
    <source>
        <dbReference type="PROSITE" id="PS51747"/>
    </source>
</evidence>
<dbReference type="GO" id="GO:0008270">
    <property type="term" value="F:zinc ion binding"/>
    <property type="evidence" value="ECO:0007669"/>
    <property type="project" value="UniProtKB-UniRule"/>
</dbReference>
<dbReference type="EMBL" id="APHR01000032">
    <property type="protein sequence ID" value="EMR13166.1"/>
    <property type="molecule type" value="Genomic_DNA"/>
</dbReference>
<keyword evidence="6 8" id="KW-0862">Zinc</keyword>